<dbReference type="GeneTree" id="ENSGT00390000014840"/>
<evidence type="ECO:0000313" key="5">
    <source>
        <dbReference type="Ensembl" id="ENSLACP00000009514.1"/>
    </source>
</evidence>
<reference evidence="5" key="3">
    <citation type="submission" date="2025-09" db="UniProtKB">
        <authorList>
            <consortium name="Ensembl"/>
        </authorList>
    </citation>
    <scope>IDENTIFICATION</scope>
</reference>
<dbReference type="EMBL" id="AFYH01155381">
    <property type="status" value="NOT_ANNOTATED_CDS"/>
    <property type="molecule type" value="Genomic_DNA"/>
</dbReference>
<dbReference type="PANTHER" id="PTHR31435">
    <property type="entry name" value="PROTEIN NATD1"/>
    <property type="match status" value="1"/>
</dbReference>
<dbReference type="InterPro" id="IPR016181">
    <property type="entry name" value="Acyl_CoA_acyltransferase"/>
</dbReference>
<keyword evidence="6" id="KW-1185">Reference proteome</keyword>
<dbReference type="PANTHER" id="PTHR31435:SF9">
    <property type="entry name" value="PROTEIN NATD1"/>
    <property type="match status" value="1"/>
</dbReference>
<dbReference type="InterPro" id="IPR031165">
    <property type="entry name" value="GNAT_YJDJ"/>
</dbReference>
<accession>H3AIP3</accession>
<name>H3AIP3_LATCH</name>
<dbReference type="HOGENOM" id="CLU_132888_1_1_1"/>
<organism evidence="5 6">
    <name type="scientific">Latimeria chalumnae</name>
    <name type="common">Coelacanth</name>
    <dbReference type="NCBI Taxonomy" id="7897"/>
    <lineage>
        <taxon>Eukaryota</taxon>
        <taxon>Metazoa</taxon>
        <taxon>Chordata</taxon>
        <taxon>Craniata</taxon>
        <taxon>Vertebrata</taxon>
        <taxon>Euteleostomi</taxon>
        <taxon>Coelacanthiformes</taxon>
        <taxon>Coelacanthidae</taxon>
        <taxon>Latimeria</taxon>
    </lineage>
</organism>
<dbReference type="Gene3D" id="3.40.630.30">
    <property type="match status" value="1"/>
</dbReference>
<evidence type="ECO:0000256" key="1">
    <source>
        <dbReference type="ARBA" id="ARBA00006233"/>
    </source>
</evidence>
<evidence type="ECO:0000313" key="6">
    <source>
        <dbReference type="Proteomes" id="UP000008672"/>
    </source>
</evidence>
<reference evidence="6" key="1">
    <citation type="submission" date="2011-08" db="EMBL/GenBank/DDBJ databases">
        <title>The draft genome of Latimeria chalumnae.</title>
        <authorList>
            <person name="Di Palma F."/>
            <person name="Alfoldi J."/>
            <person name="Johnson J."/>
            <person name="Berlin A."/>
            <person name="Gnerre S."/>
            <person name="Jaffe D."/>
            <person name="MacCallum I."/>
            <person name="Young S."/>
            <person name="Walker B.J."/>
            <person name="Lander E."/>
            <person name="Lindblad-Toh K."/>
        </authorList>
    </citation>
    <scope>NUCLEOTIDE SEQUENCE [LARGE SCALE GENOMIC DNA]</scope>
    <source>
        <strain evidence="6">Wild caught</strain>
    </source>
</reference>
<evidence type="ECO:0000256" key="3">
    <source>
        <dbReference type="ARBA" id="ARBA00031876"/>
    </source>
</evidence>
<comment type="similarity">
    <text evidence="1">Belongs to the NATD1 family.</text>
</comment>
<sequence length="117" mass="13998">VTAMAQAVQLNSNLEQNQNCPIKVERNRKRRQFSVRLNSCHDQAVLLYEYIWKRIVDLQYTEVSDTYRGRGIARHLAKMALEFVVEEDLKAHLTCWYVQKYMKENPLPKYLERLRKP</sequence>
<reference evidence="5" key="2">
    <citation type="submission" date="2025-08" db="UniProtKB">
        <authorList>
            <consortium name="Ensembl"/>
        </authorList>
    </citation>
    <scope>IDENTIFICATION</scope>
</reference>
<feature type="domain" description="N-acetyltransferase" evidence="4">
    <location>
        <begin position="25"/>
        <end position="115"/>
    </location>
</feature>
<dbReference type="eggNOG" id="ENOG502S2NM">
    <property type="taxonomic scope" value="Eukaryota"/>
</dbReference>
<dbReference type="Proteomes" id="UP000008672">
    <property type="component" value="Unassembled WGS sequence"/>
</dbReference>
<evidence type="ECO:0000256" key="2">
    <source>
        <dbReference type="ARBA" id="ARBA00020243"/>
    </source>
</evidence>
<dbReference type="Ensembl" id="ENSLACT00000009586.1">
    <property type="protein sequence ID" value="ENSLACP00000009514.1"/>
    <property type="gene ID" value="ENSLACG00000008391.1"/>
</dbReference>
<dbReference type="AlphaFoldDB" id="H3AIP3"/>
<dbReference type="EMBL" id="AFYH01155380">
    <property type="status" value="NOT_ANNOTATED_CDS"/>
    <property type="molecule type" value="Genomic_DNA"/>
</dbReference>
<proteinExistence type="inferred from homology"/>
<evidence type="ECO:0000259" key="4">
    <source>
        <dbReference type="PROSITE" id="PS51729"/>
    </source>
</evidence>
<dbReference type="SUPFAM" id="SSF55729">
    <property type="entry name" value="Acyl-CoA N-acyltransferases (Nat)"/>
    <property type="match status" value="1"/>
</dbReference>
<protein>
    <recommendedName>
        <fullName evidence="2">Protein NATD1</fullName>
    </recommendedName>
    <alternativeName>
        <fullName evidence="3">N-acetyltransferase domain-containing protein 1</fullName>
    </alternativeName>
</protein>
<dbReference type="STRING" id="7897.ENSLACP00000009514"/>
<dbReference type="FunFam" id="3.40.630.30:FF:000030">
    <property type="entry name" value="NATD1 isoform 1"/>
    <property type="match status" value="1"/>
</dbReference>
<dbReference type="OMA" id="WTSRDAP"/>
<dbReference type="PROSITE" id="PS51729">
    <property type="entry name" value="GNAT_YJDJ"/>
    <property type="match status" value="1"/>
</dbReference>
<dbReference type="InterPro" id="IPR045057">
    <property type="entry name" value="Gcn5-rel_NAT"/>
</dbReference>
<dbReference type="InParanoid" id="H3AIP3"/>
<dbReference type="FunCoup" id="H3AIP3">
    <property type="interactions" value="7"/>
</dbReference>
<dbReference type="Pfam" id="PF14542">
    <property type="entry name" value="Acetyltransf_CG"/>
    <property type="match status" value="1"/>
</dbReference>